<evidence type="ECO:0000313" key="4">
    <source>
        <dbReference type="EMBL" id="NMW32957.1"/>
    </source>
</evidence>
<dbReference type="PANTHER" id="PTHR43817">
    <property type="entry name" value="GLYCOSYL HYDROLASE"/>
    <property type="match status" value="1"/>
</dbReference>
<feature type="signal peptide" evidence="3">
    <location>
        <begin position="1"/>
        <end position="28"/>
    </location>
</feature>
<dbReference type="GO" id="GO:0016787">
    <property type="term" value="F:hydrolase activity"/>
    <property type="evidence" value="ECO:0007669"/>
    <property type="project" value="UniProtKB-KW"/>
</dbReference>
<reference evidence="4 5" key="1">
    <citation type="submission" date="2020-04" db="EMBL/GenBank/DDBJ databases">
        <authorList>
            <person name="Liu A."/>
        </authorList>
    </citation>
    <scope>NUCLEOTIDE SEQUENCE [LARGE SCALE GENOMIC DNA]</scope>
    <source>
        <strain evidence="4 5">RZ02</strain>
    </source>
</reference>
<accession>A0A848QQV2</accession>
<dbReference type="Pfam" id="PF17132">
    <property type="entry name" value="Glyco_hydro_106"/>
    <property type="match status" value="1"/>
</dbReference>
<evidence type="ECO:0000256" key="1">
    <source>
        <dbReference type="ARBA" id="ARBA00022729"/>
    </source>
</evidence>
<organism evidence="4 5">
    <name type="scientific">Pontixanthobacter rizhaonensis</name>
    <dbReference type="NCBI Taxonomy" id="2730337"/>
    <lineage>
        <taxon>Bacteria</taxon>
        <taxon>Pseudomonadati</taxon>
        <taxon>Pseudomonadota</taxon>
        <taxon>Alphaproteobacteria</taxon>
        <taxon>Sphingomonadales</taxon>
        <taxon>Erythrobacteraceae</taxon>
        <taxon>Pontixanthobacter</taxon>
    </lineage>
</organism>
<dbReference type="PANTHER" id="PTHR43817:SF1">
    <property type="entry name" value="HYDROLASE, FAMILY 43, PUTATIVE (AFU_ORTHOLOGUE AFUA_3G01660)-RELATED"/>
    <property type="match status" value="1"/>
</dbReference>
<dbReference type="PROSITE" id="PS51257">
    <property type="entry name" value="PROKAR_LIPOPROTEIN"/>
    <property type="match status" value="1"/>
</dbReference>
<evidence type="ECO:0000256" key="3">
    <source>
        <dbReference type="SAM" id="SignalP"/>
    </source>
</evidence>
<keyword evidence="5" id="KW-1185">Reference proteome</keyword>
<dbReference type="Gene3D" id="2.60.120.260">
    <property type="entry name" value="Galactose-binding domain-like"/>
    <property type="match status" value="2"/>
</dbReference>
<dbReference type="SUPFAM" id="SSF49785">
    <property type="entry name" value="Galactose-binding domain-like"/>
    <property type="match status" value="2"/>
</dbReference>
<sequence>MMRLFSYRRTLGLTFCTVAAAIAGGCTASLNPSYETPLAEAPAGPASLAFVDPPGTAKPSTYWYWVSDDISRDGITKDLEAMKRVGIGEALIGNVDVNKSNRGPIASLSPDWWEMVTFAIEEGQRIGVDVGLFNSPGWSQSGGPWVKPEQSMRFVTSRSMNVEGGRRITTTLEQPTTSFQPIATLAFPAPAFDGHAIALDWDAIRSNLSSGDLSSLFDGNLDSVTSIPAENGTGGDPAEIVLRTNEPETIRAIEIFPAAQTMFAQISLEAGEEGTFRKVADFEVDRRVIRPQLGPRNDGPVTITFPPATAREFRLTITSLQGRPSVPLAEIRLTGAGRVERQNEKQLGKLWQTPKPLWDAYMWDDPVPLDDPSLAVSVGEVRDISAFVAGDGTLSWDAPRGNWVIAQFGLAPTNVKNGPSSPAATGLEIDKMNRNHVESHFDAYVGEVLRRLPPERRKSFRTVVADSYEQGAQNWTDGYRKRFLDAYGYDPVPWLPVLTGRVVETRDKSERFLWDMRRLVADMIAYEYVGGLQKKARENGLKLWIENYGHWGFPGEFMQYGGQSDEVAAEFWVNPEGRGDIEIRAAASTGHVYGKQRISAEAFTNNRTAAWSLAPWSLRKVGDRAAAEGINHFVMHVYIHQPRDELPGVNAWFGTEFNRNNTWFGESASWFDYLKRQHGVLQQGHNVADIAYFIGEDVPKMIGIVEPALPPGYDYDFVNGEAIQSLLDVGGGDLVRADGGRYALLVLPPQNTMRPELLRRLSEMVKAGAAVFGQRPVRSPSMKDFGLADAEVQSLAQSMWGECQGSASRMVSYGRGKIFCGDDLEAALRSLGRTPDISGIDSKNIMWNHRRTLSEDIYFVSNQLDEPATISPRFRSIRKYAELWDPVTGRRFALPDPGTDGSVGEISLAEHQSVFVAFTDVRNSDLRDYVAAQMRSTLLTLDGPWSVEFHNERTGPMLKTFETLVDWAAHSEDAVRYHSGKATYKISFEYDGKDGDEVYLKLGKVRDLAIVRLNGEAGATVWSHPWEVDLSFAIKSGRNELEIDVINTWANRIIGDLRDTSQPRQTVTVLDHYDANSALLPGGLLGPVIIERPAIP</sequence>
<gene>
    <name evidence="4" type="ORF">HKD42_12880</name>
</gene>
<dbReference type="InterPro" id="IPR008979">
    <property type="entry name" value="Galactose-bd-like_sf"/>
</dbReference>
<keyword evidence="1 3" id="KW-0732">Signal</keyword>
<protein>
    <submittedName>
        <fullName evidence="4">Glycoside hydrolase family 2</fullName>
    </submittedName>
</protein>
<feature type="chain" id="PRO_5033042593" evidence="3">
    <location>
        <begin position="29"/>
        <end position="1096"/>
    </location>
</feature>
<proteinExistence type="predicted"/>
<dbReference type="Proteomes" id="UP000561181">
    <property type="component" value="Unassembled WGS sequence"/>
</dbReference>
<evidence type="ECO:0000256" key="2">
    <source>
        <dbReference type="ARBA" id="ARBA00022801"/>
    </source>
</evidence>
<evidence type="ECO:0000313" key="5">
    <source>
        <dbReference type="Proteomes" id="UP000561181"/>
    </source>
</evidence>
<comment type="caution">
    <text evidence="4">The sequence shown here is derived from an EMBL/GenBank/DDBJ whole genome shotgun (WGS) entry which is preliminary data.</text>
</comment>
<keyword evidence="2 4" id="KW-0378">Hydrolase</keyword>
<dbReference type="RefSeq" id="WP_170014158.1">
    <property type="nucleotide sequence ID" value="NZ_JABCRE010000004.1"/>
</dbReference>
<name>A0A848QQV2_9SPHN</name>
<dbReference type="AlphaFoldDB" id="A0A848QQV2"/>
<dbReference type="NCBIfam" id="NF045579">
    <property type="entry name" value="rhamnoside_JR"/>
    <property type="match status" value="1"/>
</dbReference>
<dbReference type="EMBL" id="JABCRE010000004">
    <property type="protein sequence ID" value="NMW32957.1"/>
    <property type="molecule type" value="Genomic_DNA"/>
</dbReference>